<evidence type="ECO:0000313" key="4">
    <source>
        <dbReference type="Proteomes" id="UP001610861"/>
    </source>
</evidence>
<proteinExistence type="inferred from homology"/>
<organism evidence="3 4">
    <name type="scientific">Microbacterium alkaliflavum</name>
    <dbReference type="NCBI Taxonomy" id="3248839"/>
    <lineage>
        <taxon>Bacteria</taxon>
        <taxon>Bacillati</taxon>
        <taxon>Actinomycetota</taxon>
        <taxon>Actinomycetes</taxon>
        <taxon>Micrococcales</taxon>
        <taxon>Microbacteriaceae</taxon>
        <taxon>Microbacterium</taxon>
    </lineage>
</organism>
<accession>A0ABW7Q6E7</accession>
<gene>
    <name evidence="3" type="ORF">ACH3VR_08710</name>
</gene>
<dbReference type="Gene3D" id="2.120.10.30">
    <property type="entry name" value="TolB, C-terminal domain"/>
    <property type="match status" value="1"/>
</dbReference>
<dbReference type="InterPro" id="IPR011042">
    <property type="entry name" value="6-blade_b-propeller_TolB-like"/>
</dbReference>
<comment type="similarity">
    <text evidence="1">Belongs to the SMP-30/CGR1 family.</text>
</comment>
<dbReference type="PANTHER" id="PTHR10907">
    <property type="entry name" value="REGUCALCIN"/>
    <property type="match status" value="1"/>
</dbReference>
<dbReference type="EMBL" id="JBIQWL010000002">
    <property type="protein sequence ID" value="MFH8250429.1"/>
    <property type="molecule type" value="Genomic_DNA"/>
</dbReference>
<feature type="domain" description="SMP-30/Gluconolactonase/LRE-like region" evidence="2">
    <location>
        <begin position="16"/>
        <end position="258"/>
    </location>
</feature>
<dbReference type="InterPro" id="IPR013658">
    <property type="entry name" value="SGL"/>
</dbReference>
<name>A0ABW7Q6E7_9MICO</name>
<dbReference type="PANTHER" id="PTHR10907:SF47">
    <property type="entry name" value="REGUCALCIN"/>
    <property type="match status" value="1"/>
</dbReference>
<dbReference type="PRINTS" id="PR01790">
    <property type="entry name" value="SMP30FAMILY"/>
</dbReference>
<evidence type="ECO:0000313" key="3">
    <source>
        <dbReference type="EMBL" id="MFH8250429.1"/>
    </source>
</evidence>
<dbReference type="RefSeq" id="WP_396640364.1">
    <property type="nucleotide sequence ID" value="NZ_JBIQWL010000002.1"/>
</dbReference>
<dbReference type="GO" id="GO:0016787">
    <property type="term" value="F:hydrolase activity"/>
    <property type="evidence" value="ECO:0007669"/>
    <property type="project" value="UniProtKB-KW"/>
</dbReference>
<sequence>MNPTEPTVATAQSYFLAEGPTWDPVRERVLWVDIMAGTVQSGVLGPDGTIAVEEVIQFPDTAGAVAVSAGGELIVAGRHRLYVRDAAGSITAGPALVEGEGRRFNDGKVDPAGRFLAGTIDKSGPSVVEKLLRIEEDGSATVIDDDLTLSNGLAWSSDGRRLFSVDTGSSRIFVRDYDAATGDTGPRRVFATLQDGFPDGITTDAEDHVWVAVWGGACVLRFSPTGDQVDRVEVPAPHVSSVAFAGPALDTLVITTATEELSEEDAARHPLSGRLFTLRPGVAGLPSHLWRGVAS</sequence>
<dbReference type="InterPro" id="IPR005511">
    <property type="entry name" value="SMP-30"/>
</dbReference>
<keyword evidence="3" id="KW-0378">Hydrolase</keyword>
<protein>
    <submittedName>
        <fullName evidence="3">SMP-30/gluconolactonase/LRE family protein</fullName>
        <ecNumber evidence="3">3.1.1.99</ecNumber>
    </submittedName>
</protein>
<keyword evidence="4" id="KW-1185">Reference proteome</keyword>
<dbReference type="Proteomes" id="UP001610861">
    <property type="component" value="Unassembled WGS sequence"/>
</dbReference>
<reference evidence="3 4" key="1">
    <citation type="submission" date="2024-09" db="EMBL/GenBank/DDBJ databases">
        <authorList>
            <person name="Pan X."/>
        </authorList>
    </citation>
    <scope>NUCLEOTIDE SEQUENCE [LARGE SCALE GENOMIC DNA]</scope>
    <source>
        <strain evidence="3 4">B2969</strain>
    </source>
</reference>
<dbReference type="EC" id="3.1.1.99" evidence="3"/>
<dbReference type="SUPFAM" id="SSF63829">
    <property type="entry name" value="Calcium-dependent phosphotriesterase"/>
    <property type="match status" value="1"/>
</dbReference>
<evidence type="ECO:0000256" key="1">
    <source>
        <dbReference type="ARBA" id="ARBA00008853"/>
    </source>
</evidence>
<dbReference type="Pfam" id="PF08450">
    <property type="entry name" value="SGL"/>
    <property type="match status" value="1"/>
</dbReference>
<evidence type="ECO:0000259" key="2">
    <source>
        <dbReference type="Pfam" id="PF08450"/>
    </source>
</evidence>
<comment type="caution">
    <text evidence="3">The sequence shown here is derived from an EMBL/GenBank/DDBJ whole genome shotgun (WGS) entry which is preliminary data.</text>
</comment>